<dbReference type="AlphaFoldDB" id="E9H6P8"/>
<evidence type="ECO:0000313" key="2">
    <source>
        <dbReference type="Proteomes" id="UP000000305"/>
    </source>
</evidence>
<dbReference type="KEGG" id="dpx:DAPPUDRAFT_308171"/>
<keyword evidence="2" id="KW-1185">Reference proteome</keyword>
<organism evidence="1 2">
    <name type="scientific">Daphnia pulex</name>
    <name type="common">Water flea</name>
    <dbReference type="NCBI Taxonomy" id="6669"/>
    <lineage>
        <taxon>Eukaryota</taxon>
        <taxon>Metazoa</taxon>
        <taxon>Ecdysozoa</taxon>
        <taxon>Arthropoda</taxon>
        <taxon>Crustacea</taxon>
        <taxon>Branchiopoda</taxon>
        <taxon>Diplostraca</taxon>
        <taxon>Cladocera</taxon>
        <taxon>Anomopoda</taxon>
        <taxon>Daphniidae</taxon>
        <taxon>Daphnia</taxon>
    </lineage>
</organism>
<accession>E9H6P8</accession>
<dbReference type="EMBL" id="GL732598">
    <property type="protein sequence ID" value="EFX72547.1"/>
    <property type="molecule type" value="Genomic_DNA"/>
</dbReference>
<reference evidence="1 2" key="1">
    <citation type="journal article" date="2011" name="Science">
        <title>The ecoresponsive genome of Daphnia pulex.</title>
        <authorList>
            <person name="Colbourne J.K."/>
            <person name="Pfrender M.E."/>
            <person name="Gilbert D."/>
            <person name="Thomas W.K."/>
            <person name="Tucker A."/>
            <person name="Oakley T.H."/>
            <person name="Tokishita S."/>
            <person name="Aerts A."/>
            <person name="Arnold G.J."/>
            <person name="Basu M.K."/>
            <person name="Bauer D.J."/>
            <person name="Caceres C.E."/>
            <person name="Carmel L."/>
            <person name="Casola C."/>
            <person name="Choi J.H."/>
            <person name="Detter J.C."/>
            <person name="Dong Q."/>
            <person name="Dusheyko S."/>
            <person name="Eads B.D."/>
            <person name="Frohlich T."/>
            <person name="Geiler-Samerotte K.A."/>
            <person name="Gerlach D."/>
            <person name="Hatcher P."/>
            <person name="Jogdeo S."/>
            <person name="Krijgsveld J."/>
            <person name="Kriventseva E.V."/>
            <person name="Kultz D."/>
            <person name="Laforsch C."/>
            <person name="Lindquist E."/>
            <person name="Lopez J."/>
            <person name="Manak J.R."/>
            <person name="Muller J."/>
            <person name="Pangilinan J."/>
            <person name="Patwardhan R.P."/>
            <person name="Pitluck S."/>
            <person name="Pritham E.J."/>
            <person name="Rechtsteiner A."/>
            <person name="Rho M."/>
            <person name="Rogozin I.B."/>
            <person name="Sakarya O."/>
            <person name="Salamov A."/>
            <person name="Schaack S."/>
            <person name="Shapiro H."/>
            <person name="Shiga Y."/>
            <person name="Skalitzky C."/>
            <person name="Smith Z."/>
            <person name="Souvorov A."/>
            <person name="Sung W."/>
            <person name="Tang Z."/>
            <person name="Tsuchiya D."/>
            <person name="Tu H."/>
            <person name="Vos H."/>
            <person name="Wang M."/>
            <person name="Wolf Y.I."/>
            <person name="Yamagata H."/>
            <person name="Yamada T."/>
            <person name="Ye Y."/>
            <person name="Shaw J.R."/>
            <person name="Andrews J."/>
            <person name="Crease T.J."/>
            <person name="Tang H."/>
            <person name="Lucas S.M."/>
            <person name="Robertson H.M."/>
            <person name="Bork P."/>
            <person name="Koonin E.V."/>
            <person name="Zdobnov E.M."/>
            <person name="Grigoriev I.V."/>
            <person name="Lynch M."/>
            <person name="Boore J.L."/>
        </authorList>
    </citation>
    <scope>NUCLEOTIDE SEQUENCE [LARGE SCALE GENOMIC DNA]</scope>
</reference>
<evidence type="ECO:0000313" key="1">
    <source>
        <dbReference type="EMBL" id="EFX72547.1"/>
    </source>
</evidence>
<name>E9H6P8_DAPPU</name>
<proteinExistence type="predicted"/>
<gene>
    <name evidence="1" type="ORF">DAPPUDRAFT_308171</name>
</gene>
<dbReference type="HOGENOM" id="CLU_2135991_0_0_1"/>
<sequence length="113" mass="13492">MTKFPSAWAIQNRNRKKIPHRQTYRLKKMVKPGRKIVSCWVPRKAILVENALKMLLNLKRMFLARHQIDRRNLPTLKPCAKSHQNHLLRIQTLMKTMKNLTIVLFLRILVTEQ</sequence>
<dbReference type="Proteomes" id="UP000000305">
    <property type="component" value="Unassembled WGS sequence"/>
</dbReference>
<dbReference type="InParanoid" id="E9H6P8"/>
<protein>
    <submittedName>
        <fullName evidence="1">Uncharacterized protein</fullName>
    </submittedName>
</protein>